<evidence type="ECO:0000313" key="2">
    <source>
        <dbReference type="EMBL" id="RQT16342.1"/>
    </source>
</evidence>
<proteinExistence type="predicted"/>
<dbReference type="Proteomes" id="UP000277921">
    <property type="component" value="Unassembled WGS sequence"/>
</dbReference>
<comment type="caution">
    <text evidence="2">The sequence shown here is derived from an EMBL/GenBank/DDBJ whole genome shotgun (WGS) entry which is preliminary data.</text>
</comment>
<evidence type="ECO:0000313" key="3">
    <source>
        <dbReference type="Proteomes" id="UP000277921"/>
    </source>
</evidence>
<accession>A0A3N8PXH0</accession>
<protein>
    <submittedName>
        <fullName evidence="2">H-NS histone family protein</fullName>
    </submittedName>
</protein>
<dbReference type="EMBL" id="QTQV01000007">
    <property type="protein sequence ID" value="RQT16342.1"/>
    <property type="molecule type" value="Genomic_DNA"/>
</dbReference>
<organism evidence="2 3">
    <name type="scientific">Burkholderia contaminans</name>
    <dbReference type="NCBI Taxonomy" id="488447"/>
    <lineage>
        <taxon>Bacteria</taxon>
        <taxon>Pseudomonadati</taxon>
        <taxon>Pseudomonadota</taxon>
        <taxon>Betaproteobacteria</taxon>
        <taxon>Burkholderiales</taxon>
        <taxon>Burkholderiaceae</taxon>
        <taxon>Burkholderia</taxon>
        <taxon>Burkholderia cepacia complex</taxon>
    </lineage>
</organism>
<dbReference type="SUPFAM" id="SSF81273">
    <property type="entry name" value="H-NS histone-like proteins"/>
    <property type="match status" value="1"/>
</dbReference>
<evidence type="ECO:0000259" key="1">
    <source>
        <dbReference type="Pfam" id="PF00816"/>
    </source>
</evidence>
<name>A0A3N8PXH0_9BURK</name>
<dbReference type="Pfam" id="PF00816">
    <property type="entry name" value="Histone_HNS"/>
    <property type="match status" value="1"/>
</dbReference>
<dbReference type="InterPro" id="IPR027444">
    <property type="entry name" value="H-NS_C_dom"/>
</dbReference>
<feature type="domain" description="DNA-binding protein H-NS-like C-terminal" evidence="1">
    <location>
        <begin position="102"/>
        <end position="130"/>
    </location>
</feature>
<sequence length="133" mass="14785">MSNSVGRLLLTSRGKTVSNGLCPRCAATSEVQRLRHELAVLDERIVALRSTERREALEQVQGLIDQFVLTRREVFDTAAARPLVSGPAVAQPARDPDIYGIYRDPVTGQTWDGSGRLPKWLKGKQRELYLVIG</sequence>
<dbReference type="AlphaFoldDB" id="A0A3N8PXH0"/>
<reference evidence="2 3" key="1">
    <citation type="submission" date="2018-08" db="EMBL/GenBank/DDBJ databases">
        <title>Comparative analysis of Burkholderia isolates from Puerto Rico.</title>
        <authorList>
            <person name="Hall C."/>
            <person name="Sahl J."/>
            <person name="Wagner D."/>
        </authorList>
    </citation>
    <scope>NUCLEOTIDE SEQUENCE [LARGE SCALE GENOMIC DNA]</scope>
    <source>
        <strain evidence="2 3">Bp9025</strain>
    </source>
</reference>
<gene>
    <name evidence="2" type="ORF">DF051_14470</name>
</gene>
<dbReference type="GO" id="GO:0003677">
    <property type="term" value="F:DNA binding"/>
    <property type="evidence" value="ECO:0007669"/>
    <property type="project" value="InterPro"/>
</dbReference>
<dbReference type="Gene3D" id="4.10.430.30">
    <property type="match status" value="1"/>
</dbReference>